<reference evidence="6 7" key="1">
    <citation type="submission" date="2018-11" db="EMBL/GenBank/DDBJ databases">
        <authorList>
            <consortium name="Pathogen Informatics"/>
        </authorList>
    </citation>
    <scope>NUCLEOTIDE SEQUENCE [LARGE SCALE GENOMIC DNA]</scope>
</reference>
<sequence length="130" mass="15216">MVAAPAAKPNLKAQPKKKQPLRFTIQCSADVIDKDIIDFAAFEKYLKTHIKVQGKVENLGRDVHVDRDKSTIIVTATIPFSKRYLKYLTKRFLKRHNLRDYLHVIASNKNSYELRFFNFETEETEDEDEN</sequence>
<evidence type="ECO:0000256" key="4">
    <source>
        <dbReference type="ARBA" id="ARBA00040613"/>
    </source>
</evidence>
<dbReference type="GO" id="GO:0003723">
    <property type="term" value="F:RNA binding"/>
    <property type="evidence" value="ECO:0007669"/>
    <property type="project" value="TreeGrafter"/>
</dbReference>
<dbReference type="Pfam" id="PF01776">
    <property type="entry name" value="Ribosomal_L22e"/>
    <property type="match status" value="1"/>
</dbReference>
<dbReference type="GO" id="GO:0005737">
    <property type="term" value="C:cytoplasm"/>
    <property type="evidence" value="ECO:0007669"/>
    <property type="project" value="UniProtKB-ARBA"/>
</dbReference>
<evidence type="ECO:0000313" key="6">
    <source>
        <dbReference type="EMBL" id="VDK88210.1"/>
    </source>
</evidence>
<dbReference type="OrthoDB" id="10259820at2759"/>
<keyword evidence="3" id="KW-0687">Ribonucleoprotein</keyword>
<dbReference type="FunFam" id="3.30.1360.210:FF:000001">
    <property type="entry name" value="60S ribosomal protein L22 1"/>
    <property type="match status" value="1"/>
</dbReference>
<dbReference type="GO" id="GO:0002181">
    <property type="term" value="P:cytoplasmic translation"/>
    <property type="evidence" value="ECO:0007669"/>
    <property type="project" value="TreeGrafter"/>
</dbReference>
<dbReference type="PANTHER" id="PTHR10064">
    <property type="entry name" value="60S RIBOSOMAL PROTEIN L22"/>
    <property type="match status" value="1"/>
</dbReference>
<dbReference type="Proteomes" id="UP000281553">
    <property type="component" value="Unassembled WGS sequence"/>
</dbReference>
<dbReference type="Gene3D" id="3.30.1360.210">
    <property type="match status" value="1"/>
</dbReference>
<protein>
    <recommendedName>
        <fullName evidence="4">Large ribosomal subunit protein eL22</fullName>
    </recommendedName>
    <alternativeName>
        <fullName evidence="5">60S ribosomal protein L22</fullName>
    </alternativeName>
</protein>
<name>A0A3P6U9M6_DIBLA</name>
<dbReference type="EMBL" id="UYRU01044948">
    <property type="protein sequence ID" value="VDK88210.1"/>
    <property type="molecule type" value="Genomic_DNA"/>
</dbReference>
<gene>
    <name evidence="6" type="ORF">DILT_LOCUS4166</name>
</gene>
<evidence type="ECO:0000256" key="5">
    <source>
        <dbReference type="ARBA" id="ARBA00041214"/>
    </source>
</evidence>
<evidence type="ECO:0000256" key="3">
    <source>
        <dbReference type="ARBA" id="ARBA00023274"/>
    </source>
</evidence>
<comment type="similarity">
    <text evidence="1">Belongs to the eukaryotic ribosomal protein eL22 family.</text>
</comment>
<dbReference type="GO" id="GO:1990904">
    <property type="term" value="C:ribonucleoprotein complex"/>
    <property type="evidence" value="ECO:0007669"/>
    <property type="project" value="UniProtKB-KW"/>
</dbReference>
<proteinExistence type="inferred from homology"/>
<dbReference type="InterPro" id="IPR038526">
    <property type="entry name" value="Ribosomal_eL22_sf"/>
</dbReference>
<dbReference type="AlphaFoldDB" id="A0A3P6U9M6"/>
<evidence type="ECO:0000256" key="1">
    <source>
        <dbReference type="ARBA" id="ARBA00007817"/>
    </source>
</evidence>
<evidence type="ECO:0000313" key="7">
    <source>
        <dbReference type="Proteomes" id="UP000281553"/>
    </source>
</evidence>
<evidence type="ECO:0000256" key="2">
    <source>
        <dbReference type="ARBA" id="ARBA00022980"/>
    </source>
</evidence>
<keyword evidence="7" id="KW-1185">Reference proteome</keyword>
<dbReference type="GO" id="GO:0003735">
    <property type="term" value="F:structural constituent of ribosome"/>
    <property type="evidence" value="ECO:0007669"/>
    <property type="project" value="InterPro"/>
</dbReference>
<dbReference type="GO" id="GO:0005840">
    <property type="term" value="C:ribosome"/>
    <property type="evidence" value="ECO:0007669"/>
    <property type="project" value="UniProtKB-KW"/>
</dbReference>
<organism evidence="6 7">
    <name type="scientific">Dibothriocephalus latus</name>
    <name type="common">Fish tapeworm</name>
    <name type="synonym">Diphyllobothrium latum</name>
    <dbReference type="NCBI Taxonomy" id="60516"/>
    <lineage>
        <taxon>Eukaryota</taxon>
        <taxon>Metazoa</taxon>
        <taxon>Spiralia</taxon>
        <taxon>Lophotrochozoa</taxon>
        <taxon>Platyhelminthes</taxon>
        <taxon>Cestoda</taxon>
        <taxon>Eucestoda</taxon>
        <taxon>Diphyllobothriidea</taxon>
        <taxon>Diphyllobothriidae</taxon>
        <taxon>Dibothriocephalus</taxon>
    </lineage>
</organism>
<dbReference type="InterPro" id="IPR002671">
    <property type="entry name" value="Ribosomal_eL22"/>
</dbReference>
<keyword evidence="2" id="KW-0689">Ribosomal protein</keyword>
<accession>A0A3P6U9M6</accession>
<dbReference type="PANTHER" id="PTHR10064:SF0">
    <property type="entry name" value="FI24544P1-RELATED"/>
    <property type="match status" value="1"/>
</dbReference>